<protein>
    <submittedName>
        <fullName evidence="1">Uncharacterized protein</fullName>
    </submittedName>
</protein>
<evidence type="ECO:0000313" key="1">
    <source>
        <dbReference type="EMBL" id="HDS10925.1"/>
    </source>
</evidence>
<organism evidence="1">
    <name type="scientific">Fervidicoccus fontis</name>
    <dbReference type="NCBI Taxonomy" id="683846"/>
    <lineage>
        <taxon>Archaea</taxon>
        <taxon>Thermoproteota</taxon>
        <taxon>Thermoprotei</taxon>
        <taxon>Fervidicoccales</taxon>
        <taxon>Fervidicoccaceae</taxon>
        <taxon>Fervidicoccus</taxon>
    </lineage>
</organism>
<accession>A0A7C1I4H5</accession>
<proteinExistence type="predicted"/>
<name>A0A7C1I4H5_9CREN</name>
<sequence length="268" mass="30774">MREDLLLNAVYQILVSGGKAGKKEVIDKLKALFPRKKLVKEAIRYLTDNEVLYYLPNICGLGYTLLLVEYNSADEKKIVENKYSMKSFIDLKPAIFSPQVYSIYSVPTLISAELLYNVTNEGVNAYMQNGYHDCYSLDAKKRPLLIKFAHAIAQHPFLSIRKISEITGIGFSTGKFLYRELEKKRFFDGRFILSKSRFGNISQYLFLVKKGYEEPEYIEGVKVSYINSFSYKDASIKLGIAYAFGSENFLERVAGLLCNYYINIFNLF</sequence>
<dbReference type="AlphaFoldDB" id="A0A7C1I4H5"/>
<dbReference type="EMBL" id="DSDY01000150">
    <property type="protein sequence ID" value="HDS10925.1"/>
    <property type="molecule type" value="Genomic_DNA"/>
</dbReference>
<gene>
    <name evidence="1" type="ORF">ENO04_04870</name>
</gene>
<reference evidence="1" key="1">
    <citation type="journal article" date="2020" name="mSystems">
        <title>Genome- and Community-Level Interaction Insights into Carbon Utilization and Element Cycling Functions of Hydrothermarchaeota in Hydrothermal Sediment.</title>
        <authorList>
            <person name="Zhou Z."/>
            <person name="Liu Y."/>
            <person name="Xu W."/>
            <person name="Pan J."/>
            <person name="Luo Z.H."/>
            <person name="Li M."/>
        </authorList>
    </citation>
    <scope>NUCLEOTIDE SEQUENCE [LARGE SCALE GENOMIC DNA]</scope>
    <source>
        <strain evidence="1">SpSt-123</strain>
    </source>
</reference>
<comment type="caution">
    <text evidence="1">The sequence shown here is derived from an EMBL/GenBank/DDBJ whole genome shotgun (WGS) entry which is preliminary data.</text>
</comment>